<comment type="caution">
    <text evidence="3">The sequence shown here is derived from an EMBL/GenBank/DDBJ whole genome shotgun (WGS) entry which is preliminary data.</text>
</comment>
<feature type="signal peptide" evidence="1">
    <location>
        <begin position="1"/>
        <end position="29"/>
    </location>
</feature>
<dbReference type="Pfam" id="PF13568">
    <property type="entry name" value="OMP_b-brl_2"/>
    <property type="match status" value="1"/>
</dbReference>
<proteinExistence type="predicted"/>
<dbReference type="InterPro" id="IPR011250">
    <property type="entry name" value="OMP/PagP_B-barrel"/>
</dbReference>
<organism evidence="3 4">
    <name type="scientific">Flavobacterium ardleyense</name>
    <dbReference type="NCBI Taxonomy" id="2038737"/>
    <lineage>
        <taxon>Bacteria</taxon>
        <taxon>Pseudomonadati</taxon>
        <taxon>Bacteroidota</taxon>
        <taxon>Flavobacteriia</taxon>
        <taxon>Flavobacteriales</taxon>
        <taxon>Flavobacteriaceae</taxon>
        <taxon>Flavobacterium</taxon>
    </lineage>
</organism>
<evidence type="ECO:0000313" key="4">
    <source>
        <dbReference type="Proteomes" id="UP001597549"/>
    </source>
</evidence>
<keyword evidence="1" id="KW-0732">Signal</keyword>
<dbReference type="RefSeq" id="WP_379804632.1">
    <property type="nucleotide sequence ID" value="NZ_JBHUOL010000006.1"/>
</dbReference>
<protein>
    <submittedName>
        <fullName evidence="3">Porin family protein</fullName>
    </submittedName>
</protein>
<reference evidence="4" key="1">
    <citation type="journal article" date="2019" name="Int. J. Syst. Evol. Microbiol.">
        <title>The Global Catalogue of Microorganisms (GCM) 10K type strain sequencing project: providing services to taxonomists for standard genome sequencing and annotation.</title>
        <authorList>
            <consortium name="The Broad Institute Genomics Platform"/>
            <consortium name="The Broad Institute Genome Sequencing Center for Infectious Disease"/>
            <person name="Wu L."/>
            <person name="Ma J."/>
        </authorList>
    </citation>
    <scope>NUCLEOTIDE SEQUENCE [LARGE SCALE GENOMIC DNA]</scope>
    <source>
        <strain evidence="4">KCTC 52644</strain>
    </source>
</reference>
<evidence type="ECO:0000256" key="1">
    <source>
        <dbReference type="SAM" id="SignalP"/>
    </source>
</evidence>
<dbReference type="SUPFAM" id="SSF56925">
    <property type="entry name" value="OMPA-like"/>
    <property type="match status" value="1"/>
</dbReference>
<feature type="domain" description="Outer membrane protein beta-barrel" evidence="2">
    <location>
        <begin position="29"/>
        <end position="193"/>
    </location>
</feature>
<sequence>MLSNPNRNYFKKTTAVITLLISSISICNAQSNTGANSRDKVHIGAKIGVNYANAYDTKGEEFKADAKFGMAIGGFLSIPIGVYFGVQPEILFSQKGFKGSGKLLGLNYDFKRTTSYIDVPLYFAVKPSEFITILAGPQLSFLTSTKDVFKSGGGTVEQEKEFDNDNLRKNTFGASIGVDINIDHLVLGVRGNWDLQENNGDGSSTTPRYKNQWLQATVGYRF</sequence>
<keyword evidence="4" id="KW-1185">Reference proteome</keyword>
<dbReference type="EMBL" id="JBHUOL010000006">
    <property type="protein sequence ID" value="MFD2907863.1"/>
    <property type="molecule type" value="Genomic_DNA"/>
</dbReference>
<dbReference type="InterPro" id="IPR025665">
    <property type="entry name" value="Beta-barrel_OMP_2"/>
</dbReference>
<evidence type="ECO:0000313" key="3">
    <source>
        <dbReference type="EMBL" id="MFD2907863.1"/>
    </source>
</evidence>
<feature type="chain" id="PRO_5046441072" evidence="1">
    <location>
        <begin position="30"/>
        <end position="222"/>
    </location>
</feature>
<gene>
    <name evidence="3" type="ORF">ACFSX9_03850</name>
</gene>
<name>A0ABW5Z710_9FLAO</name>
<dbReference type="Proteomes" id="UP001597549">
    <property type="component" value="Unassembled WGS sequence"/>
</dbReference>
<evidence type="ECO:0000259" key="2">
    <source>
        <dbReference type="Pfam" id="PF13568"/>
    </source>
</evidence>
<accession>A0ABW5Z710</accession>